<keyword evidence="2" id="KW-1185">Reference proteome</keyword>
<dbReference type="InterPro" id="IPR032710">
    <property type="entry name" value="NTF2-like_dom_sf"/>
</dbReference>
<reference evidence="1 2" key="1">
    <citation type="submission" date="2017-06" db="EMBL/GenBank/DDBJ databases">
        <title>Ant-infecting Ophiocordyceps genomes reveal a high diversity of potential behavioral manipulation genes and a possible major role for enterotoxins.</title>
        <authorList>
            <person name="De Bekker C."/>
            <person name="Evans H.C."/>
            <person name="Brachmann A."/>
            <person name="Hughes D.P."/>
        </authorList>
    </citation>
    <scope>NUCLEOTIDE SEQUENCE [LARGE SCALE GENOMIC DNA]</scope>
    <source>
        <strain evidence="1 2">1348a</strain>
    </source>
</reference>
<dbReference type="Gene3D" id="3.10.450.50">
    <property type="match status" value="1"/>
</dbReference>
<proteinExistence type="predicted"/>
<dbReference type="SUPFAM" id="SSF54427">
    <property type="entry name" value="NTF2-like"/>
    <property type="match status" value="1"/>
</dbReference>
<dbReference type="EMBL" id="NJEU01001372">
    <property type="protein sequence ID" value="PHH67622.1"/>
    <property type="molecule type" value="Genomic_DNA"/>
</dbReference>
<dbReference type="InterPro" id="IPR009959">
    <property type="entry name" value="Cyclase_SnoaL-like"/>
</dbReference>
<dbReference type="GO" id="GO:0030638">
    <property type="term" value="P:polyketide metabolic process"/>
    <property type="evidence" value="ECO:0007669"/>
    <property type="project" value="InterPro"/>
</dbReference>
<dbReference type="Pfam" id="PF07366">
    <property type="entry name" value="SnoaL"/>
    <property type="match status" value="1"/>
</dbReference>
<dbReference type="Proteomes" id="UP000224854">
    <property type="component" value="Unassembled WGS sequence"/>
</dbReference>
<evidence type="ECO:0000313" key="1">
    <source>
        <dbReference type="EMBL" id="PHH67622.1"/>
    </source>
</evidence>
<gene>
    <name evidence="1" type="ORF">CDD82_1267</name>
</gene>
<dbReference type="OrthoDB" id="2830113at2759"/>
<name>A0A2C5YJZ6_9HYPO</name>
<dbReference type="AlphaFoldDB" id="A0A2C5YJZ6"/>
<accession>A0A2C5YJZ6</accession>
<protein>
    <recommendedName>
        <fullName evidence="3">SnoaL-like domain-containing protein</fullName>
    </recommendedName>
</protein>
<comment type="caution">
    <text evidence="1">The sequence shown here is derived from an EMBL/GenBank/DDBJ whole genome shotgun (WGS) entry which is preliminary data.</text>
</comment>
<evidence type="ECO:0000313" key="2">
    <source>
        <dbReference type="Proteomes" id="UP000224854"/>
    </source>
</evidence>
<organism evidence="1 2">
    <name type="scientific">Ophiocordyceps australis</name>
    <dbReference type="NCBI Taxonomy" id="1399860"/>
    <lineage>
        <taxon>Eukaryota</taxon>
        <taxon>Fungi</taxon>
        <taxon>Dikarya</taxon>
        <taxon>Ascomycota</taxon>
        <taxon>Pezizomycotina</taxon>
        <taxon>Sordariomycetes</taxon>
        <taxon>Hypocreomycetidae</taxon>
        <taxon>Hypocreales</taxon>
        <taxon>Ophiocordycipitaceae</taxon>
        <taxon>Ophiocordyceps</taxon>
    </lineage>
</organism>
<evidence type="ECO:0008006" key="3">
    <source>
        <dbReference type="Google" id="ProtNLM"/>
    </source>
</evidence>
<sequence>MTSLEKKFLAYIDALNQRPFPGLVPHVHESVTLNANAMPLPAYEKLLTDDMALAPDLNWQLSMLLVDEQRQRVGCRVEFRCTPTNGVFMDRKVDGTVKCMEHMFYEYSDGKIARVWWMPGDLVPVEKEE</sequence>